<proteinExistence type="predicted"/>
<name>A0A5B8SU69_9GAMM</name>
<keyword evidence="1" id="KW-1133">Transmembrane helix</keyword>
<keyword evidence="1" id="KW-0472">Membrane</keyword>
<sequence length="183" mass="20775">MTSMPQIVRPWYKEPWPWMMLGVLGSSVIFGITYLVMSIVTFDGMVEDDYYKEGLAINQVLEKDHRAAALGLSADLRIDDLTGDISLELRGTVPGTEAQHREIRPQQLALALIFPAQDGRDHTLILERVRDNHYVGQAPRQLKYRWYLQLTPNVADANWRLTGETRFPSQEPISLKPGNQAKG</sequence>
<dbReference type="AlphaFoldDB" id="A0A5B8SU69"/>
<evidence type="ECO:0000256" key="1">
    <source>
        <dbReference type="SAM" id="Phobius"/>
    </source>
</evidence>
<accession>A0A5B8SU69</accession>
<dbReference type="KEGG" id="paur:FGL86_08140"/>
<dbReference type="EMBL" id="CP042382">
    <property type="protein sequence ID" value="QEA39045.1"/>
    <property type="molecule type" value="Genomic_DNA"/>
</dbReference>
<keyword evidence="1" id="KW-0812">Transmembrane</keyword>
<dbReference type="Proteomes" id="UP000321272">
    <property type="component" value="Chromosome"/>
</dbReference>
<gene>
    <name evidence="2" type="ORF">FGL86_08140</name>
</gene>
<dbReference type="Pfam" id="PF05751">
    <property type="entry name" value="FixH"/>
    <property type="match status" value="1"/>
</dbReference>
<dbReference type="OrthoDB" id="5295180at2"/>
<evidence type="ECO:0000313" key="3">
    <source>
        <dbReference type="Proteomes" id="UP000321272"/>
    </source>
</evidence>
<organism evidence="2 3">
    <name type="scientific">Pistricoccus aurantiacus</name>
    <dbReference type="NCBI Taxonomy" id="1883414"/>
    <lineage>
        <taxon>Bacteria</taxon>
        <taxon>Pseudomonadati</taxon>
        <taxon>Pseudomonadota</taxon>
        <taxon>Gammaproteobacteria</taxon>
        <taxon>Oceanospirillales</taxon>
        <taxon>Halomonadaceae</taxon>
        <taxon>Pistricoccus</taxon>
    </lineage>
</organism>
<feature type="transmembrane region" description="Helical" evidence="1">
    <location>
        <begin position="20"/>
        <end position="42"/>
    </location>
</feature>
<protein>
    <submittedName>
        <fullName evidence="2">FixH family protein</fullName>
    </submittedName>
</protein>
<evidence type="ECO:0000313" key="2">
    <source>
        <dbReference type="EMBL" id="QEA39045.1"/>
    </source>
</evidence>
<reference evidence="2 3" key="1">
    <citation type="submission" date="2019-06" db="EMBL/GenBank/DDBJ databases">
        <title>Genome analyses of bacteria isolated from kimchi.</title>
        <authorList>
            <person name="Lee S."/>
            <person name="Ahn S."/>
            <person name="Roh S."/>
        </authorList>
    </citation>
    <scope>NUCLEOTIDE SEQUENCE [LARGE SCALE GENOMIC DNA]</scope>
    <source>
        <strain evidence="2 3">CBA4606</strain>
    </source>
</reference>
<dbReference type="InterPro" id="IPR008620">
    <property type="entry name" value="FixH"/>
</dbReference>
<keyword evidence="3" id="KW-1185">Reference proteome</keyword>